<dbReference type="RefSeq" id="WP_150453615.1">
    <property type="nucleotide sequence ID" value="NZ_VYKI01000003.1"/>
</dbReference>
<dbReference type="EMBL" id="VYKI01000003">
    <property type="protein sequence ID" value="KAA9003511.1"/>
    <property type="molecule type" value="Genomic_DNA"/>
</dbReference>
<gene>
    <name evidence="1" type="ORF">FJU31_04195</name>
</gene>
<proteinExistence type="predicted"/>
<reference evidence="1 2" key="1">
    <citation type="journal article" date="2020" name="Antonie Van Leeuwenhoek">
        <title>Stenotrophomonas cyclobalanopsidis sp. nov., isolated from the leaf spot disease of Cyclobalanopsis patelliformis.</title>
        <authorList>
            <person name="Bian D.R."/>
            <person name="Xue H."/>
            <person name="Piao C.G."/>
            <person name="Li Y."/>
        </authorList>
    </citation>
    <scope>NUCLEOTIDE SEQUENCE [LARGE SCALE GENOMIC DNA]</scope>
    <source>
        <strain evidence="1 2">TPQG1-4</strain>
    </source>
</reference>
<sequence>MNSSMADGAAQRLVAQIGEALFGQPGLTLMELAEAVKANTLSPVRFDVEAMLAVCVPGGSVADPQSVADSIRQWFAEPRALRKDAATWSQSRAEEFTEAVHRALCVHAPALSQRKRDAVSSYARQLMLDSQAARNG</sequence>
<comment type="caution">
    <text evidence="1">The sequence shown here is derived from an EMBL/GenBank/DDBJ whole genome shotgun (WGS) entry which is preliminary data.</text>
</comment>
<organism evidence="1 2">
    <name type="scientific">Stenotrophomonas cyclobalanopsidis</name>
    <dbReference type="NCBI Taxonomy" id="2771362"/>
    <lineage>
        <taxon>Bacteria</taxon>
        <taxon>Pseudomonadati</taxon>
        <taxon>Pseudomonadota</taxon>
        <taxon>Gammaproteobacteria</taxon>
        <taxon>Lysobacterales</taxon>
        <taxon>Lysobacteraceae</taxon>
        <taxon>Stenotrophomonas</taxon>
    </lineage>
</organism>
<dbReference type="Proteomes" id="UP000326367">
    <property type="component" value="Unassembled WGS sequence"/>
</dbReference>
<evidence type="ECO:0000313" key="1">
    <source>
        <dbReference type="EMBL" id="KAA9003511.1"/>
    </source>
</evidence>
<evidence type="ECO:0000313" key="2">
    <source>
        <dbReference type="Proteomes" id="UP000326367"/>
    </source>
</evidence>
<protein>
    <submittedName>
        <fullName evidence="1">Uncharacterized protein</fullName>
    </submittedName>
</protein>
<accession>A0ABQ6T4Q8</accession>
<name>A0ABQ6T4Q8_9GAMM</name>
<keyword evidence="2" id="KW-1185">Reference proteome</keyword>